<sequence length="84" mass="9293">MKKRYLIITVLILLLSGCNKVTKENYDKIESGMSYNEVVEVLGKPKGCSETLGISNCEWKNDDAMIAITFISNQVTIAVAHGLK</sequence>
<dbReference type="InterPro" id="IPR037873">
    <property type="entry name" value="BamE-like"/>
</dbReference>
<organism evidence="2 3">
    <name type="scientific">Sulfurovum xiamenensis</name>
    <dbReference type="NCBI Taxonomy" id="3019066"/>
    <lineage>
        <taxon>Bacteria</taxon>
        <taxon>Pseudomonadati</taxon>
        <taxon>Campylobacterota</taxon>
        <taxon>Epsilonproteobacteria</taxon>
        <taxon>Campylobacterales</taxon>
        <taxon>Sulfurovaceae</taxon>
        <taxon>Sulfurovum</taxon>
    </lineage>
</organism>
<evidence type="ECO:0000256" key="1">
    <source>
        <dbReference type="ARBA" id="ARBA00022729"/>
    </source>
</evidence>
<dbReference type="InterPro" id="IPR024418">
    <property type="entry name" value="DUF3862"/>
</dbReference>
<comment type="caution">
    <text evidence="2">The sequence shown here is derived from an EMBL/GenBank/DDBJ whole genome shotgun (WGS) entry which is preliminary data.</text>
</comment>
<evidence type="ECO:0000313" key="2">
    <source>
        <dbReference type="EMBL" id="MDM5263411.1"/>
    </source>
</evidence>
<keyword evidence="1" id="KW-0732">Signal</keyword>
<dbReference type="RefSeq" id="WP_008242759.1">
    <property type="nucleotide sequence ID" value="NZ_JAQIBC010000002.1"/>
</dbReference>
<keyword evidence="3" id="KW-1185">Reference proteome</keyword>
<evidence type="ECO:0000313" key="3">
    <source>
        <dbReference type="Proteomes" id="UP001169066"/>
    </source>
</evidence>
<dbReference type="EMBL" id="JAQIBC010000002">
    <property type="protein sequence ID" value="MDM5263411.1"/>
    <property type="molecule type" value="Genomic_DNA"/>
</dbReference>
<reference evidence="2" key="1">
    <citation type="submission" date="2023-01" db="EMBL/GenBank/DDBJ databases">
        <title>Sulfurovum sp. XTW-4 genome assembly.</title>
        <authorList>
            <person name="Wang J."/>
        </authorList>
    </citation>
    <scope>NUCLEOTIDE SEQUENCE</scope>
    <source>
        <strain evidence="2">XTW-4</strain>
    </source>
</reference>
<dbReference type="Proteomes" id="UP001169066">
    <property type="component" value="Unassembled WGS sequence"/>
</dbReference>
<dbReference type="PROSITE" id="PS51257">
    <property type="entry name" value="PROKAR_LIPOPROTEIN"/>
    <property type="match status" value="1"/>
</dbReference>
<gene>
    <name evidence="2" type="ORF">PF327_04310</name>
</gene>
<name>A0ABT7QQU2_9BACT</name>
<protein>
    <submittedName>
        <fullName evidence="2">DUF3862 domain-containing protein</fullName>
    </submittedName>
</protein>
<proteinExistence type="predicted"/>
<accession>A0ABT7QQU2</accession>
<dbReference type="Pfam" id="PF12978">
    <property type="entry name" value="DUF3862"/>
    <property type="match status" value="1"/>
</dbReference>
<dbReference type="Gene3D" id="3.30.1450.10">
    <property type="match status" value="1"/>
</dbReference>